<organism evidence="2 3">
    <name type="scientific">Ohtaekwangia kribbensis</name>
    <dbReference type="NCBI Taxonomy" id="688913"/>
    <lineage>
        <taxon>Bacteria</taxon>
        <taxon>Pseudomonadati</taxon>
        <taxon>Bacteroidota</taxon>
        <taxon>Cytophagia</taxon>
        <taxon>Cytophagales</taxon>
        <taxon>Fulvivirgaceae</taxon>
        <taxon>Ohtaekwangia</taxon>
    </lineage>
</organism>
<comment type="caution">
    <text evidence="2">The sequence shown here is derived from an EMBL/GenBank/DDBJ whole genome shotgun (WGS) entry which is preliminary data.</text>
</comment>
<dbReference type="RefSeq" id="WP_377579666.1">
    <property type="nucleotide sequence ID" value="NZ_JBHTKA010000004.1"/>
</dbReference>
<proteinExistence type="predicted"/>
<sequence length="188" mass="21873">MMHGQLKHHIEKLIPLADDEFAFIRSHFISQNFKKGDFLIQQGENVLYLYYVVSGLLKLVYNDESGKEYIVSFSMEDWWESDIHAYYRQTKATMSLQCIEDTDVLCITLEGYKELCAGLQKMEHFFLEKSIGGHIASQQRILSFITSNATERYEQLLKRYPQLIQRVPKSLLASYLGVSRETLSRLSS</sequence>
<name>A0ABW3K1W6_9BACT</name>
<protein>
    <submittedName>
        <fullName evidence="2">Crp/Fnr family transcriptional regulator</fullName>
    </submittedName>
</protein>
<dbReference type="InterPro" id="IPR018490">
    <property type="entry name" value="cNMP-bd_dom_sf"/>
</dbReference>
<dbReference type="Pfam" id="PF00027">
    <property type="entry name" value="cNMP_binding"/>
    <property type="match status" value="1"/>
</dbReference>
<feature type="domain" description="Cyclic nucleotide-binding" evidence="1">
    <location>
        <begin position="12"/>
        <end position="115"/>
    </location>
</feature>
<dbReference type="Proteomes" id="UP001597112">
    <property type="component" value="Unassembled WGS sequence"/>
</dbReference>
<dbReference type="EMBL" id="JBHTKA010000004">
    <property type="protein sequence ID" value="MFD1000263.1"/>
    <property type="molecule type" value="Genomic_DNA"/>
</dbReference>
<dbReference type="Gene3D" id="2.60.120.10">
    <property type="entry name" value="Jelly Rolls"/>
    <property type="match status" value="1"/>
</dbReference>
<dbReference type="SUPFAM" id="SSF51206">
    <property type="entry name" value="cAMP-binding domain-like"/>
    <property type="match status" value="1"/>
</dbReference>
<dbReference type="InterPro" id="IPR014710">
    <property type="entry name" value="RmlC-like_jellyroll"/>
</dbReference>
<dbReference type="InterPro" id="IPR000595">
    <property type="entry name" value="cNMP-bd_dom"/>
</dbReference>
<accession>A0ABW3K1W6</accession>
<dbReference type="CDD" id="cd00038">
    <property type="entry name" value="CAP_ED"/>
    <property type="match status" value="1"/>
</dbReference>
<reference evidence="3" key="1">
    <citation type="journal article" date="2019" name="Int. J. Syst. Evol. Microbiol.">
        <title>The Global Catalogue of Microorganisms (GCM) 10K type strain sequencing project: providing services to taxonomists for standard genome sequencing and annotation.</title>
        <authorList>
            <consortium name="The Broad Institute Genomics Platform"/>
            <consortium name="The Broad Institute Genome Sequencing Center for Infectious Disease"/>
            <person name="Wu L."/>
            <person name="Ma J."/>
        </authorList>
    </citation>
    <scope>NUCLEOTIDE SEQUENCE [LARGE SCALE GENOMIC DNA]</scope>
    <source>
        <strain evidence="3">CCUG 58938</strain>
    </source>
</reference>
<evidence type="ECO:0000313" key="2">
    <source>
        <dbReference type="EMBL" id="MFD1000263.1"/>
    </source>
</evidence>
<evidence type="ECO:0000259" key="1">
    <source>
        <dbReference type="PROSITE" id="PS50042"/>
    </source>
</evidence>
<gene>
    <name evidence="2" type="ORF">ACFQ21_13150</name>
</gene>
<evidence type="ECO:0000313" key="3">
    <source>
        <dbReference type="Proteomes" id="UP001597112"/>
    </source>
</evidence>
<dbReference type="PROSITE" id="PS50042">
    <property type="entry name" value="CNMP_BINDING_3"/>
    <property type="match status" value="1"/>
</dbReference>
<keyword evidence="3" id="KW-1185">Reference proteome</keyword>